<gene>
    <name evidence="2" type="ORF">CCAP1982_LOCUS20463</name>
</gene>
<proteinExistence type="predicted"/>
<name>A0A811VDT6_CERCA</name>
<organism evidence="2 3">
    <name type="scientific">Ceratitis capitata</name>
    <name type="common">Mediterranean fruit fly</name>
    <name type="synonym">Tephritis capitata</name>
    <dbReference type="NCBI Taxonomy" id="7213"/>
    <lineage>
        <taxon>Eukaryota</taxon>
        <taxon>Metazoa</taxon>
        <taxon>Ecdysozoa</taxon>
        <taxon>Arthropoda</taxon>
        <taxon>Hexapoda</taxon>
        <taxon>Insecta</taxon>
        <taxon>Pterygota</taxon>
        <taxon>Neoptera</taxon>
        <taxon>Endopterygota</taxon>
        <taxon>Diptera</taxon>
        <taxon>Brachycera</taxon>
        <taxon>Muscomorpha</taxon>
        <taxon>Tephritoidea</taxon>
        <taxon>Tephritidae</taxon>
        <taxon>Ceratitis</taxon>
        <taxon>Ceratitis</taxon>
    </lineage>
</organism>
<evidence type="ECO:0000313" key="2">
    <source>
        <dbReference type="EMBL" id="CAD7012369.1"/>
    </source>
</evidence>
<dbReference type="Proteomes" id="UP000606786">
    <property type="component" value="Unassembled WGS sequence"/>
</dbReference>
<protein>
    <submittedName>
        <fullName evidence="2">(Mediterranean fruit fly) hypothetical protein</fullName>
    </submittedName>
</protein>
<evidence type="ECO:0000256" key="1">
    <source>
        <dbReference type="SAM" id="MobiDB-lite"/>
    </source>
</evidence>
<reference evidence="2" key="1">
    <citation type="submission" date="2020-11" db="EMBL/GenBank/DDBJ databases">
        <authorList>
            <person name="Whitehead M."/>
        </authorList>
    </citation>
    <scope>NUCLEOTIDE SEQUENCE</scope>
    <source>
        <strain evidence="2">EGII</strain>
    </source>
</reference>
<dbReference type="EMBL" id="CAJHJT010000056">
    <property type="protein sequence ID" value="CAD7012369.1"/>
    <property type="molecule type" value="Genomic_DNA"/>
</dbReference>
<feature type="region of interest" description="Disordered" evidence="1">
    <location>
        <begin position="30"/>
        <end position="53"/>
    </location>
</feature>
<accession>A0A811VDT6</accession>
<comment type="caution">
    <text evidence="2">The sequence shown here is derived from an EMBL/GenBank/DDBJ whole genome shotgun (WGS) entry which is preliminary data.</text>
</comment>
<keyword evidence="3" id="KW-1185">Reference proteome</keyword>
<evidence type="ECO:0000313" key="3">
    <source>
        <dbReference type="Proteomes" id="UP000606786"/>
    </source>
</evidence>
<feature type="compositionally biased region" description="Acidic residues" evidence="1">
    <location>
        <begin position="31"/>
        <end position="51"/>
    </location>
</feature>
<sequence length="127" mass="13783">MTPLISTHHNALAGRCKRNRCGNDFGHCKDDDEDAVDDAVDGDGGGDGDGEGEGHCTRNAAISAPARGRCARFHAIFKHFYSCYPWILKGGFIANVNLDLACNVHHKGRRSRCAGRRTILFFSSGGY</sequence>
<dbReference type="AlphaFoldDB" id="A0A811VDT6"/>